<dbReference type="EMBL" id="JBFXLS010000046">
    <property type="protein sequence ID" value="KAL2824109.1"/>
    <property type="molecule type" value="Genomic_DNA"/>
</dbReference>
<evidence type="ECO:0000313" key="1">
    <source>
        <dbReference type="EMBL" id="KAL2824109.1"/>
    </source>
</evidence>
<keyword evidence="2" id="KW-1185">Reference proteome</keyword>
<protein>
    <submittedName>
        <fullName evidence="1">Uncharacterized protein</fullName>
    </submittedName>
</protein>
<accession>A0ABR4I8N2</accession>
<evidence type="ECO:0000313" key="2">
    <source>
        <dbReference type="Proteomes" id="UP001610335"/>
    </source>
</evidence>
<reference evidence="1 2" key="1">
    <citation type="submission" date="2024-07" db="EMBL/GenBank/DDBJ databases">
        <title>Section-level genome sequencing and comparative genomics of Aspergillus sections Usti and Cavernicolus.</title>
        <authorList>
            <consortium name="Lawrence Berkeley National Laboratory"/>
            <person name="Nybo J.L."/>
            <person name="Vesth T.C."/>
            <person name="Theobald S."/>
            <person name="Frisvad J.C."/>
            <person name="Larsen T.O."/>
            <person name="Kjaerboelling I."/>
            <person name="Rothschild-Mancinelli K."/>
            <person name="Lyhne E.K."/>
            <person name="Kogle M.E."/>
            <person name="Barry K."/>
            <person name="Clum A."/>
            <person name="Na H."/>
            <person name="Ledsgaard L."/>
            <person name="Lin J."/>
            <person name="Lipzen A."/>
            <person name="Kuo A."/>
            <person name="Riley R."/>
            <person name="Mondo S."/>
            <person name="LaButti K."/>
            <person name="Haridas S."/>
            <person name="Pangalinan J."/>
            <person name="Salamov A.A."/>
            <person name="Simmons B.A."/>
            <person name="Magnuson J.K."/>
            <person name="Chen J."/>
            <person name="Drula E."/>
            <person name="Henrissat B."/>
            <person name="Wiebenga A."/>
            <person name="Lubbers R.J."/>
            <person name="Gomes A.C."/>
            <person name="Makela M.R."/>
            <person name="Stajich J."/>
            <person name="Grigoriev I.V."/>
            <person name="Mortensen U.H."/>
            <person name="De vries R.P."/>
            <person name="Baker S.E."/>
            <person name="Andersen M.R."/>
        </authorList>
    </citation>
    <scope>NUCLEOTIDE SEQUENCE [LARGE SCALE GENOMIC DNA]</scope>
    <source>
        <strain evidence="1 2">CBS 600.67</strain>
    </source>
</reference>
<dbReference type="Proteomes" id="UP001610335">
    <property type="component" value="Unassembled WGS sequence"/>
</dbReference>
<gene>
    <name evidence="1" type="ORF">BDW59DRAFT_88285</name>
</gene>
<sequence length="127" mass="14857">MSSIGEYLLLHCIVHRQGSRVKTQELLLPLRFFCCLVCSLTWIGIKEKKPLTTYRMLVCYGAAFENEICEYEPVLERVEAWWLFKLGPPLGYLRLPCFQRQSRIVHDHTAQCSRLLFGIELQSRHQG</sequence>
<name>A0ABR4I8N2_9EURO</name>
<proteinExistence type="predicted"/>
<organism evidence="1 2">
    <name type="scientific">Aspergillus cavernicola</name>
    <dbReference type="NCBI Taxonomy" id="176166"/>
    <lineage>
        <taxon>Eukaryota</taxon>
        <taxon>Fungi</taxon>
        <taxon>Dikarya</taxon>
        <taxon>Ascomycota</taxon>
        <taxon>Pezizomycotina</taxon>
        <taxon>Eurotiomycetes</taxon>
        <taxon>Eurotiomycetidae</taxon>
        <taxon>Eurotiales</taxon>
        <taxon>Aspergillaceae</taxon>
        <taxon>Aspergillus</taxon>
        <taxon>Aspergillus subgen. Nidulantes</taxon>
    </lineage>
</organism>
<comment type="caution">
    <text evidence="1">The sequence shown here is derived from an EMBL/GenBank/DDBJ whole genome shotgun (WGS) entry which is preliminary data.</text>
</comment>